<dbReference type="Proteomes" id="UP000538292">
    <property type="component" value="Unassembled WGS sequence"/>
</dbReference>
<dbReference type="EMBL" id="JACEOL010000014">
    <property type="protein sequence ID" value="MBA4601709.1"/>
    <property type="molecule type" value="Genomic_DNA"/>
</dbReference>
<protein>
    <submittedName>
        <fullName evidence="1">Alkaline phosphatase family protein</fullName>
    </submittedName>
</protein>
<keyword evidence="2" id="KW-1185">Reference proteome</keyword>
<evidence type="ECO:0000313" key="1">
    <source>
        <dbReference type="EMBL" id="MBA4601709.1"/>
    </source>
</evidence>
<proteinExistence type="predicted"/>
<dbReference type="Pfam" id="PF01663">
    <property type="entry name" value="Phosphodiest"/>
    <property type="match status" value="1"/>
</dbReference>
<dbReference type="PANTHER" id="PTHR10151:SF120">
    <property type="entry name" value="BIS(5'-ADENOSYL)-TRIPHOSPHATASE"/>
    <property type="match status" value="1"/>
</dbReference>
<dbReference type="InterPro" id="IPR002591">
    <property type="entry name" value="Phosphodiest/P_Trfase"/>
</dbReference>
<evidence type="ECO:0000313" key="2">
    <source>
        <dbReference type="Proteomes" id="UP000538292"/>
    </source>
</evidence>
<name>A0A7W1XR43_9BACL</name>
<comment type="caution">
    <text evidence="1">The sequence shown here is derived from an EMBL/GenBank/DDBJ whole genome shotgun (WGS) entry which is preliminary data.</text>
</comment>
<dbReference type="GO" id="GO:0016787">
    <property type="term" value="F:hydrolase activity"/>
    <property type="evidence" value="ECO:0007669"/>
    <property type="project" value="UniProtKB-ARBA"/>
</dbReference>
<accession>A0A7W1XR43</accession>
<reference evidence="1 2" key="1">
    <citation type="submission" date="2020-07" db="EMBL/GenBank/DDBJ databases">
        <title>Thermoactinomyces phylogeny.</title>
        <authorList>
            <person name="Dunlap C."/>
        </authorList>
    </citation>
    <scope>NUCLEOTIDE SEQUENCE [LARGE SCALE GENOMIC DNA]</scope>
    <source>
        <strain evidence="1 2">AMNI-1</strain>
    </source>
</reference>
<dbReference type="PANTHER" id="PTHR10151">
    <property type="entry name" value="ECTONUCLEOTIDE PYROPHOSPHATASE/PHOSPHODIESTERASE"/>
    <property type="match status" value="1"/>
</dbReference>
<dbReference type="RefSeq" id="WP_181738457.1">
    <property type="nucleotide sequence ID" value="NZ_JACEOL010000014.1"/>
</dbReference>
<sequence length="520" mass="59125">MTLLAVIVLLVLIATILGKSSKKEQRVQQEEMQKKDVQPKQKPVILIMIDSLMDTVLTETIHSGKTPALSFLKQNGQYFPQVVSSFPTMSVCIETTLLTGTPPNQHHIYGLVYFHKQEKRIINFGTGLREILTFGLRTVLRDSLMHLNQKTISRQVKTIHEETDQPTASINGLIYRGKYERKLFIPWIASMFGILPRQIPTRAPAFFSFAALSRIFSNTKYTSFWRRFGFNDSFTRMELSSLIENRKLPAFTIAYFPSNDDQVHKKGPSEISGIIQADKELQKILDAFGSWEEAIKKAVWIIMGDSGQTHILPDRQAAYIDLRQKLHSYRIMPIKQHSPREQDQLVLCVNERMAYIYILDPELAIVEVVNALQEEPKLDIISWKEKDWIYVVSGNIPGARCRFRKNGPLTDVYGQKWEMEGNPSVLDISVESDRMEYGIFPDVLFRLSGVMDTGERVIVVTVAPGYELTGESSPTHKGGAHGSLHYLDSNVPMIVCGTDSQPKTPRLVDLKDWILQLISP</sequence>
<dbReference type="SUPFAM" id="SSF53649">
    <property type="entry name" value="Alkaline phosphatase-like"/>
    <property type="match status" value="1"/>
</dbReference>
<dbReference type="AlphaFoldDB" id="A0A7W1XR43"/>
<dbReference type="InterPro" id="IPR017850">
    <property type="entry name" value="Alkaline_phosphatase_core_sf"/>
</dbReference>
<dbReference type="Gene3D" id="3.40.720.10">
    <property type="entry name" value="Alkaline Phosphatase, subunit A"/>
    <property type="match status" value="1"/>
</dbReference>
<gene>
    <name evidence="1" type="ORF">H2C83_05100</name>
</gene>
<organism evidence="1 2">
    <name type="scientific">Thermoactinomyces mirandus</name>
    <dbReference type="NCBI Taxonomy" id="2756294"/>
    <lineage>
        <taxon>Bacteria</taxon>
        <taxon>Bacillati</taxon>
        <taxon>Bacillota</taxon>
        <taxon>Bacilli</taxon>
        <taxon>Bacillales</taxon>
        <taxon>Thermoactinomycetaceae</taxon>
        <taxon>Thermoactinomyces</taxon>
    </lineage>
</organism>